<protein>
    <recommendedName>
        <fullName evidence="3">HMG box domain-containing protein</fullName>
    </recommendedName>
</protein>
<proteinExistence type="predicted"/>
<feature type="DNA-binding region" description="HMG box" evidence="2">
    <location>
        <begin position="117"/>
        <end position="184"/>
    </location>
</feature>
<dbReference type="Gene3D" id="1.10.30.10">
    <property type="entry name" value="High mobility group box domain"/>
    <property type="match status" value="2"/>
</dbReference>
<dbReference type="EMBL" id="GG745342">
    <property type="protein sequence ID" value="KNE63276.1"/>
    <property type="molecule type" value="Genomic_DNA"/>
</dbReference>
<dbReference type="GO" id="GO:0005634">
    <property type="term" value="C:nucleus"/>
    <property type="evidence" value="ECO:0007669"/>
    <property type="project" value="UniProtKB-UniRule"/>
</dbReference>
<dbReference type="InterPro" id="IPR009071">
    <property type="entry name" value="HMG_box_dom"/>
</dbReference>
<evidence type="ECO:0000259" key="3">
    <source>
        <dbReference type="PROSITE" id="PS50118"/>
    </source>
</evidence>
<dbReference type="InterPro" id="IPR050342">
    <property type="entry name" value="HMGB"/>
</dbReference>
<keyword evidence="5" id="KW-1185">Reference proteome</keyword>
<name>A0A0L0SL34_ALLM3</name>
<dbReference type="Pfam" id="PF00505">
    <property type="entry name" value="HMG_box"/>
    <property type="match status" value="1"/>
</dbReference>
<evidence type="ECO:0000313" key="5">
    <source>
        <dbReference type="Proteomes" id="UP000054350"/>
    </source>
</evidence>
<gene>
    <name evidence="4" type="ORF">AMAG_08418</name>
</gene>
<feature type="DNA-binding region" description="HMG box" evidence="2">
    <location>
        <begin position="60"/>
        <end position="125"/>
    </location>
</feature>
<dbReference type="VEuPathDB" id="FungiDB:AMAG_08418"/>
<keyword evidence="2" id="KW-0539">Nucleus</keyword>
<keyword evidence="1 2" id="KW-0238">DNA-binding</keyword>
<feature type="domain" description="HMG box" evidence="3">
    <location>
        <begin position="117"/>
        <end position="184"/>
    </location>
</feature>
<dbReference type="Proteomes" id="UP000054350">
    <property type="component" value="Unassembled WGS sequence"/>
</dbReference>
<reference evidence="4 5" key="1">
    <citation type="submission" date="2009-11" db="EMBL/GenBank/DDBJ databases">
        <title>Annotation of Allomyces macrogynus ATCC 38327.</title>
        <authorList>
            <consortium name="The Broad Institute Genome Sequencing Platform"/>
            <person name="Russ C."/>
            <person name="Cuomo C."/>
            <person name="Burger G."/>
            <person name="Gray M.W."/>
            <person name="Holland P.W.H."/>
            <person name="King N."/>
            <person name="Lang F.B.F."/>
            <person name="Roger A.J."/>
            <person name="Ruiz-Trillo I."/>
            <person name="Young S.K."/>
            <person name="Zeng Q."/>
            <person name="Gargeya S."/>
            <person name="Fitzgerald M."/>
            <person name="Haas B."/>
            <person name="Abouelleil A."/>
            <person name="Alvarado L."/>
            <person name="Arachchi H.M."/>
            <person name="Berlin A."/>
            <person name="Chapman S.B."/>
            <person name="Gearin G."/>
            <person name="Goldberg J."/>
            <person name="Griggs A."/>
            <person name="Gujja S."/>
            <person name="Hansen M."/>
            <person name="Heiman D."/>
            <person name="Howarth C."/>
            <person name="Larimer J."/>
            <person name="Lui A."/>
            <person name="MacDonald P.J.P."/>
            <person name="McCowen C."/>
            <person name="Montmayeur A."/>
            <person name="Murphy C."/>
            <person name="Neiman D."/>
            <person name="Pearson M."/>
            <person name="Priest M."/>
            <person name="Roberts A."/>
            <person name="Saif S."/>
            <person name="Shea T."/>
            <person name="Sisk P."/>
            <person name="Stolte C."/>
            <person name="Sykes S."/>
            <person name="Wortman J."/>
            <person name="Nusbaum C."/>
            <person name="Birren B."/>
        </authorList>
    </citation>
    <scope>NUCLEOTIDE SEQUENCE [LARGE SCALE GENOMIC DNA]</scope>
    <source>
        <strain evidence="4 5">ATCC 38327</strain>
    </source>
</reference>
<dbReference type="SMART" id="SM00398">
    <property type="entry name" value="HMG"/>
    <property type="match status" value="1"/>
</dbReference>
<dbReference type="InterPro" id="IPR036910">
    <property type="entry name" value="HMG_box_dom_sf"/>
</dbReference>
<reference evidence="5" key="2">
    <citation type="submission" date="2009-11" db="EMBL/GenBank/DDBJ databases">
        <title>The Genome Sequence of Allomyces macrogynus strain ATCC 38327.</title>
        <authorList>
            <consortium name="The Broad Institute Genome Sequencing Platform"/>
            <person name="Russ C."/>
            <person name="Cuomo C."/>
            <person name="Shea T."/>
            <person name="Young S.K."/>
            <person name="Zeng Q."/>
            <person name="Koehrsen M."/>
            <person name="Haas B."/>
            <person name="Borodovsky M."/>
            <person name="Guigo R."/>
            <person name="Alvarado L."/>
            <person name="Berlin A."/>
            <person name="Borenstein D."/>
            <person name="Chen Z."/>
            <person name="Engels R."/>
            <person name="Freedman E."/>
            <person name="Gellesch M."/>
            <person name="Goldberg J."/>
            <person name="Griggs A."/>
            <person name="Gujja S."/>
            <person name="Heiman D."/>
            <person name="Hepburn T."/>
            <person name="Howarth C."/>
            <person name="Jen D."/>
            <person name="Larson L."/>
            <person name="Lewis B."/>
            <person name="Mehta T."/>
            <person name="Park D."/>
            <person name="Pearson M."/>
            <person name="Roberts A."/>
            <person name="Saif S."/>
            <person name="Shenoy N."/>
            <person name="Sisk P."/>
            <person name="Stolte C."/>
            <person name="Sykes S."/>
            <person name="Walk T."/>
            <person name="White J."/>
            <person name="Yandava C."/>
            <person name="Burger G."/>
            <person name="Gray M.W."/>
            <person name="Holland P.W.H."/>
            <person name="King N."/>
            <person name="Lang F.B.F."/>
            <person name="Roger A.J."/>
            <person name="Ruiz-Trillo I."/>
            <person name="Lander E."/>
            <person name="Nusbaum C."/>
        </authorList>
    </citation>
    <scope>NUCLEOTIDE SEQUENCE [LARGE SCALE GENOMIC DNA]</scope>
    <source>
        <strain evidence="5">ATCC 38327</strain>
    </source>
</reference>
<dbReference type="PROSITE" id="PS50118">
    <property type="entry name" value="HMG_BOX_2"/>
    <property type="match status" value="2"/>
</dbReference>
<dbReference type="OrthoDB" id="1919336at2759"/>
<organism evidence="4 5">
    <name type="scientific">Allomyces macrogynus (strain ATCC 38327)</name>
    <name type="common">Allomyces javanicus var. macrogynus</name>
    <dbReference type="NCBI Taxonomy" id="578462"/>
    <lineage>
        <taxon>Eukaryota</taxon>
        <taxon>Fungi</taxon>
        <taxon>Fungi incertae sedis</taxon>
        <taxon>Blastocladiomycota</taxon>
        <taxon>Blastocladiomycetes</taxon>
        <taxon>Blastocladiales</taxon>
        <taxon>Blastocladiaceae</taxon>
        <taxon>Allomyces</taxon>
    </lineage>
</organism>
<dbReference type="SUPFAM" id="SSF47095">
    <property type="entry name" value="HMG-box"/>
    <property type="match status" value="2"/>
</dbReference>
<feature type="domain" description="HMG box" evidence="3">
    <location>
        <begin position="60"/>
        <end position="125"/>
    </location>
</feature>
<evidence type="ECO:0000313" key="4">
    <source>
        <dbReference type="EMBL" id="KNE63276.1"/>
    </source>
</evidence>
<dbReference type="AlphaFoldDB" id="A0A0L0SL34"/>
<accession>A0A0L0SL34</accession>
<dbReference type="GO" id="GO:0003677">
    <property type="term" value="F:DNA binding"/>
    <property type="evidence" value="ECO:0007669"/>
    <property type="project" value="UniProtKB-UniRule"/>
</dbReference>
<dbReference type="PANTHER" id="PTHR48112">
    <property type="entry name" value="HIGH MOBILITY GROUP PROTEIN DSP1"/>
    <property type="match status" value="1"/>
</dbReference>
<sequence length="192" mass="21170">MLRTSTTTLARAMAALRIAPAVVRPTAARVLAVTPRFYQTTPAVHAAATGAGSEEVPEPPKRPPNSFALFTADMSAKRPADVRPRDWFKQLKPMWDALSESGAFSFAERAAAKKAGPKRPLNAFQMFMMDQRPNMPADIQRDMTKVATEASRLWKELPESGKKEYQARNREAMRKYMLEVAMGEGKGGAASE</sequence>
<evidence type="ECO:0000256" key="2">
    <source>
        <dbReference type="PROSITE-ProRule" id="PRU00267"/>
    </source>
</evidence>
<evidence type="ECO:0000256" key="1">
    <source>
        <dbReference type="ARBA" id="ARBA00023125"/>
    </source>
</evidence>